<dbReference type="SUPFAM" id="SSF55729">
    <property type="entry name" value="Acyl-CoA N-acyltransferases (Nat)"/>
    <property type="match status" value="1"/>
</dbReference>
<evidence type="ECO:0000256" key="2">
    <source>
        <dbReference type="ARBA" id="ARBA00023315"/>
    </source>
</evidence>
<proteinExistence type="inferred from homology"/>
<evidence type="ECO:0000313" key="5">
    <source>
        <dbReference type="EMBL" id="SDT86549.1"/>
    </source>
</evidence>
<organism evidence="5 6">
    <name type="scientific">Schaalia radingae</name>
    <dbReference type="NCBI Taxonomy" id="131110"/>
    <lineage>
        <taxon>Bacteria</taxon>
        <taxon>Bacillati</taxon>
        <taxon>Actinomycetota</taxon>
        <taxon>Actinomycetes</taxon>
        <taxon>Actinomycetales</taxon>
        <taxon>Actinomycetaceae</taxon>
        <taxon>Schaalia</taxon>
    </lineage>
</organism>
<keyword evidence="2" id="KW-0012">Acyltransferase</keyword>
<gene>
    <name evidence="5" type="ORF">SAMN04489714_0319</name>
</gene>
<dbReference type="PROSITE" id="PS51186">
    <property type="entry name" value="GNAT"/>
    <property type="match status" value="1"/>
</dbReference>
<dbReference type="Proteomes" id="UP000198976">
    <property type="component" value="Chromosome I"/>
</dbReference>
<name>A0ABY0V5C5_9ACTO</name>
<dbReference type="InterPro" id="IPR016181">
    <property type="entry name" value="Acyl_CoA_acyltransferase"/>
</dbReference>
<feature type="domain" description="N-acetyltransferase" evidence="4">
    <location>
        <begin position="59"/>
        <end position="228"/>
    </location>
</feature>
<evidence type="ECO:0000256" key="3">
    <source>
        <dbReference type="ARBA" id="ARBA00038502"/>
    </source>
</evidence>
<dbReference type="PANTHER" id="PTHR43792:SF8">
    <property type="entry name" value="[RIBOSOMAL PROTEIN US5]-ALANINE N-ACETYLTRANSFERASE"/>
    <property type="match status" value="1"/>
</dbReference>
<dbReference type="EMBL" id="LT629792">
    <property type="protein sequence ID" value="SDT86549.1"/>
    <property type="molecule type" value="Genomic_DNA"/>
</dbReference>
<reference evidence="5 6" key="1">
    <citation type="submission" date="2016-10" db="EMBL/GenBank/DDBJ databases">
        <authorList>
            <person name="Varghese N."/>
            <person name="Submissions S."/>
        </authorList>
    </citation>
    <scope>NUCLEOTIDE SEQUENCE [LARGE SCALE GENOMIC DNA]</scope>
    <source>
        <strain evidence="5 6">DSM 9169</strain>
    </source>
</reference>
<evidence type="ECO:0000259" key="4">
    <source>
        <dbReference type="PROSITE" id="PS51186"/>
    </source>
</evidence>
<keyword evidence="6" id="KW-1185">Reference proteome</keyword>
<comment type="similarity">
    <text evidence="3">Belongs to the acetyltransferase family. RimJ subfamily.</text>
</comment>
<evidence type="ECO:0000256" key="1">
    <source>
        <dbReference type="ARBA" id="ARBA00022679"/>
    </source>
</evidence>
<protein>
    <submittedName>
        <fullName evidence="5">Ribosomal-protein-alanine N-acetyltransferase</fullName>
    </submittedName>
</protein>
<dbReference type="InterPro" id="IPR051531">
    <property type="entry name" value="N-acetyltransferase"/>
</dbReference>
<dbReference type="PANTHER" id="PTHR43792">
    <property type="entry name" value="GNAT FAMILY, PUTATIVE (AFU_ORTHOLOGUE AFUA_3G00765)-RELATED-RELATED"/>
    <property type="match status" value="1"/>
</dbReference>
<keyword evidence="1" id="KW-0808">Transferase</keyword>
<dbReference type="RefSeq" id="WP_058237797.1">
    <property type="nucleotide sequence ID" value="NZ_LT629792.1"/>
</dbReference>
<dbReference type="Gene3D" id="3.40.630.30">
    <property type="match status" value="1"/>
</dbReference>
<evidence type="ECO:0000313" key="6">
    <source>
        <dbReference type="Proteomes" id="UP000198976"/>
    </source>
</evidence>
<accession>A0ABY0V5C5</accession>
<sequence>MLFGRPRIWGRHPDELTIRIDDPVGRALIRPHGSASRIGATGSAARTGRDSAVKLGDSVVIRPAYGSDHLRIEKARAENSAWLKPWEATLPVGSTEELPDIWTYQRQVDRQQKRGTSLVMMVECDRQPLGLITVSNVQWGAMCQGVLGYWMVRKAAGVGLGALCVAGVIDLMIGELGLHRVEVNVRPENDRSLGLCRKIGLREEGYKKRYMCIAGRWADHVSFALDTESWPEGGIVQSVWKMPLTLT</sequence>
<dbReference type="InterPro" id="IPR000182">
    <property type="entry name" value="GNAT_dom"/>
</dbReference>
<dbReference type="Pfam" id="PF13302">
    <property type="entry name" value="Acetyltransf_3"/>
    <property type="match status" value="1"/>
</dbReference>